<accession>A0A0W7X7A7</accession>
<gene>
    <name evidence="1" type="ORF">AT728_07330</name>
</gene>
<dbReference type="RefSeq" id="WP_058846997.1">
    <property type="nucleotide sequence ID" value="NZ_LOCL01000029.1"/>
</dbReference>
<sequence>MATAEKSTVERVVTEEGFVLHLSTAEAETLVAVLAHVGGDPEESPRGDAERVLNALRDSGVRNFYPKHTDHPSRLAHGSITFDDYATEA</sequence>
<name>A0A0W7X7A7_9ACTN</name>
<dbReference type="OrthoDB" id="9876208at2"/>
<dbReference type="STRING" id="1765722.AT728_07330"/>
<comment type="caution">
    <text evidence="1">The sequence shown here is derived from an EMBL/GenBank/DDBJ whole genome shotgun (WGS) entry which is preliminary data.</text>
</comment>
<evidence type="ECO:0000313" key="2">
    <source>
        <dbReference type="Proteomes" id="UP000054804"/>
    </source>
</evidence>
<dbReference type="AlphaFoldDB" id="A0A0W7X7A7"/>
<dbReference type="EMBL" id="LOCL01000029">
    <property type="protein sequence ID" value="KUF18838.1"/>
    <property type="molecule type" value="Genomic_DNA"/>
</dbReference>
<keyword evidence="2" id="KW-1185">Reference proteome</keyword>
<evidence type="ECO:0000313" key="1">
    <source>
        <dbReference type="EMBL" id="KUF18838.1"/>
    </source>
</evidence>
<reference evidence="1 2" key="1">
    <citation type="submission" date="2015-12" db="EMBL/GenBank/DDBJ databases">
        <title>Draft genome sequence of Streptomyces silvensis ATCC 53525, a producer of novel hormone antagonists.</title>
        <authorList>
            <person name="Johnston C.W."/>
            <person name="Li Y."/>
            <person name="Magarvey N.A."/>
        </authorList>
    </citation>
    <scope>NUCLEOTIDE SEQUENCE [LARGE SCALE GENOMIC DNA]</scope>
    <source>
        <strain evidence="1 2">ATCC 53525</strain>
    </source>
</reference>
<protein>
    <submittedName>
        <fullName evidence="1">Uncharacterized protein</fullName>
    </submittedName>
</protein>
<proteinExistence type="predicted"/>
<dbReference type="Proteomes" id="UP000054804">
    <property type="component" value="Unassembled WGS sequence"/>
</dbReference>
<organism evidence="1 2">
    <name type="scientific">Streptomyces silvensis</name>
    <dbReference type="NCBI Taxonomy" id="1765722"/>
    <lineage>
        <taxon>Bacteria</taxon>
        <taxon>Bacillati</taxon>
        <taxon>Actinomycetota</taxon>
        <taxon>Actinomycetes</taxon>
        <taxon>Kitasatosporales</taxon>
        <taxon>Streptomycetaceae</taxon>
        <taxon>Streptomyces</taxon>
    </lineage>
</organism>